<dbReference type="EMBL" id="HG794546">
    <property type="protein sequence ID" value="CDK98302.1"/>
    <property type="molecule type" value="Genomic_DNA"/>
</dbReference>
<dbReference type="AlphaFoldDB" id="V6EYT2"/>
<evidence type="ECO:0000313" key="2">
    <source>
        <dbReference type="EMBL" id="CDK98302.1"/>
    </source>
</evidence>
<evidence type="ECO:0000313" key="3">
    <source>
        <dbReference type="Proteomes" id="UP000018922"/>
    </source>
</evidence>
<proteinExistence type="predicted"/>
<keyword evidence="1" id="KW-1133">Transmembrane helix</keyword>
<accession>V6EYT2</accession>
<gene>
    <name evidence="2" type="ordered locus">MGMSRv2__1087</name>
</gene>
<keyword evidence="1" id="KW-0472">Membrane</keyword>
<protein>
    <submittedName>
        <fullName evidence="2">Uncharacterized protein</fullName>
    </submittedName>
</protein>
<dbReference type="KEGG" id="mgy:MGMSRv2__1087"/>
<reference evidence="2 3" key="1">
    <citation type="journal article" date="2014" name="Genome Announc.">
        <title>Complete genome sequence of Magnetospirillum gryphiswaldense MSR-1.</title>
        <authorList>
            <person name="Wang X."/>
            <person name="Wang Q."/>
            <person name="Zhang W."/>
            <person name="Wang Y."/>
            <person name="Li L."/>
            <person name="Wen T."/>
            <person name="Zhang T."/>
            <person name="Zhang Y."/>
            <person name="Xu J."/>
            <person name="Hu J."/>
            <person name="Li S."/>
            <person name="Liu L."/>
            <person name="Liu J."/>
            <person name="Jiang W."/>
            <person name="Tian J."/>
            <person name="Li Y."/>
            <person name="Schuler D."/>
            <person name="Wang L."/>
            <person name="Li J."/>
        </authorList>
    </citation>
    <scope>NUCLEOTIDE SEQUENCE [LARGE SCALE GENOMIC DNA]</scope>
    <source>
        <strain evidence="3">DSM 6361 / JCM 21280 / NBRC 15271 / MSR-1</strain>
    </source>
</reference>
<dbReference type="STRING" id="1430440.MGMSRv2__1087"/>
<name>V6EYT2_MAGGM</name>
<keyword evidence="3" id="KW-1185">Reference proteome</keyword>
<organism evidence="2 3">
    <name type="scientific">Magnetospirillum gryphiswaldense (strain DSM 6361 / JCM 21280 / NBRC 15271 / MSR-1)</name>
    <dbReference type="NCBI Taxonomy" id="431944"/>
    <lineage>
        <taxon>Bacteria</taxon>
        <taxon>Pseudomonadati</taxon>
        <taxon>Pseudomonadota</taxon>
        <taxon>Alphaproteobacteria</taxon>
        <taxon>Rhodospirillales</taxon>
        <taxon>Rhodospirillaceae</taxon>
        <taxon>Magnetospirillum</taxon>
    </lineage>
</organism>
<sequence>MSLRAIGIGLIWLGTLALVMVLQQRIRSGAWSQEALENPPPVERWAVPLAAIGMILAAAGAGLVMWSFV</sequence>
<feature type="transmembrane region" description="Helical" evidence="1">
    <location>
        <begin position="45"/>
        <end position="68"/>
    </location>
</feature>
<dbReference type="Proteomes" id="UP000018922">
    <property type="component" value="Chromosome I"/>
</dbReference>
<dbReference type="HOGENOM" id="CLU_2770965_0_0_5"/>
<evidence type="ECO:0000256" key="1">
    <source>
        <dbReference type="SAM" id="Phobius"/>
    </source>
</evidence>
<keyword evidence="1" id="KW-0812">Transmembrane</keyword>